<dbReference type="InterPro" id="IPR000477">
    <property type="entry name" value="RT_dom"/>
</dbReference>
<evidence type="ECO:0000313" key="3">
    <source>
        <dbReference type="EMBL" id="CAF4940347.1"/>
    </source>
</evidence>
<reference evidence="3" key="1">
    <citation type="submission" date="2021-02" db="EMBL/GenBank/DDBJ databases">
        <authorList>
            <person name="Nowell W R."/>
        </authorList>
    </citation>
    <scope>NUCLEOTIDE SEQUENCE</scope>
</reference>
<protein>
    <recommendedName>
        <fullName evidence="2">Reverse transcriptase domain-containing protein</fullName>
    </recommendedName>
</protein>
<feature type="compositionally biased region" description="Acidic residues" evidence="1">
    <location>
        <begin position="268"/>
        <end position="277"/>
    </location>
</feature>
<comment type="caution">
    <text evidence="3">The sequence shown here is derived from an EMBL/GenBank/DDBJ whole genome shotgun (WGS) entry which is preliminary data.</text>
</comment>
<feature type="domain" description="Reverse transcriptase" evidence="2">
    <location>
        <begin position="1"/>
        <end position="177"/>
    </location>
</feature>
<feature type="region of interest" description="Disordered" evidence="1">
    <location>
        <begin position="266"/>
        <end position="303"/>
    </location>
</feature>
<feature type="compositionally biased region" description="Basic and acidic residues" evidence="1">
    <location>
        <begin position="378"/>
        <end position="389"/>
    </location>
</feature>
<dbReference type="Proteomes" id="UP000676336">
    <property type="component" value="Unassembled WGS sequence"/>
</dbReference>
<feature type="compositionally biased region" description="Basic residues" evidence="1">
    <location>
        <begin position="367"/>
        <end position="377"/>
    </location>
</feature>
<evidence type="ECO:0000313" key="4">
    <source>
        <dbReference type="Proteomes" id="UP000676336"/>
    </source>
</evidence>
<accession>A0A8S3CR31</accession>
<organism evidence="3 4">
    <name type="scientific">Rotaria magnacalcarata</name>
    <dbReference type="NCBI Taxonomy" id="392030"/>
    <lineage>
        <taxon>Eukaryota</taxon>
        <taxon>Metazoa</taxon>
        <taxon>Spiralia</taxon>
        <taxon>Gnathifera</taxon>
        <taxon>Rotifera</taxon>
        <taxon>Eurotatoria</taxon>
        <taxon>Bdelloidea</taxon>
        <taxon>Philodinida</taxon>
        <taxon>Philodinidae</taxon>
        <taxon>Rotaria</taxon>
    </lineage>
</organism>
<dbReference type="Pfam" id="PF26215">
    <property type="entry name" value="HTH_animal"/>
    <property type="match status" value="1"/>
</dbReference>
<feature type="region of interest" description="Disordered" evidence="1">
    <location>
        <begin position="356"/>
        <end position="389"/>
    </location>
</feature>
<evidence type="ECO:0000256" key="1">
    <source>
        <dbReference type="SAM" id="MobiDB-lite"/>
    </source>
</evidence>
<dbReference type="InterPro" id="IPR058912">
    <property type="entry name" value="HTH_animal"/>
</dbReference>
<dbReference type="PANTHER" id="PTHR21301">
    <property type="entry name" value="REVERSE TRANSCRIPTASE"/>
    <property type="match status" value="1"/>
</dbReference>
<dbReference type="AlphaFoldDB" id="A0A8S3CR31"/>
<dbReference type="EMBL" id="CAJOBI010184955">
    <property type="protein sequence ID" value="CAF4940347.1"/>
    <property type="molecule type" value="Genomic_DNA"/>
</dbReference>
<proteinExistence type="predicted"/>
<evidence type="ECO:0000259" key="2">
    <source>
        <dbReference type="PROSITE" id="PS50878"/>
    </source>
</evidence>
<sequence>MLPQQEALNILVEFLHVHGYRKVKGIPLDTIRKLASIVLEQNVCVYDKKIYKQVLGGAMGSSFTLTLANIFMWKWQKELVRRQDMTGELYGRYIDDIFMTWNRSENDLKKLLDDANTWHPNIKLEYKISKSLPFLDVVLTNNNGILSTSVYHKPAAEPYVVPFISDHPRHTFVNVIQTSLTRALRSSSTFEVFNKERIYIKLTLLYNGYPSSFIEKQFRNFFSEYINSSSFLPFIDNETQFLTMHNKILNLPTARQSQVSISAATADIDNDQTDEPQNEPTTTTTTTTTAQERKKKEHTRGNKLIVHYTHEKRFQTFKSDMHQVYDNTFKDTPAADVKLIVGNKNRRPAKKELICKRPKQSLLINKPFKKPQRKRQQPRKDDTSDPKNT</sequence>
<name>A0A8S3CR31_9BILA</name>
<dbReference type="PROSITE" id="PS50878">
    <property type="entry name" value="RT_POL"/>
    <property type="match status" value="1"/>
</dbReference>
<dbReference type="PANTHER" id="PTHR21301:SF10">
    <property type="entry name" value="REVERSE TRANSCRIPTASE DOMAIN-CONTAINING PROTEIN"/>
    <property type="match status" value="1"/>
</dbReference>
<gene>
    <name evidence="3" type="ORF">SMN809_LOCUS53613</name>
</gene>